<keyword evidence="12" id="KW-1185">Reference proteome</keyword>
<keyword evidence="4" id="KW-0548">Nucleotidyltransferase</keyword>
<keyword evidence="2" id="KW-1277">Toxin-antitoxin system</keyword>
<comment type="similarity">
    <text evidence="9">Belongs to the MntA antitoxin family.</text>
</comment>
<proteinExistence type="inferred from homology"/>
<evidence type="ECO:0000256" key="1">
    <source>
        <dbReference type="ARBA" id="ARBA00001946"/>
    </source>
</evidence>
<dbReference type="CDD" id="cd05403">
    <property type="entry name" value="NT_KNTase_like"/>
    <property type="match status" value="1"/>
</dbReference>
<dbReference type="InterPro" id="IPR052038">
    <property type="entry name" value="Type-VII_TA_antitoxin"/>
</dbReference>
<dbReference type="Pfam" id="PF01909">
    <property type="entry name" value="NTP_transf_2"/>
    <property type="match status" value="1"/>
</dbReference>
<evidence type="ECO:0000256" key="6">
    <source>
        <dbReference type="ARBA" id="ARBA00022741"/>
    </source>
</evidence>
<dbReference type="GO" id="GO:0016779">
    <property type="term" value="F:nucleotidyltransferase activity"/>
    <property type="evidence" value="ECO:0007669"/>
    <property type="project" value="UniProtKB-KW"/>
</dbReference>
<sequence length="105" mass="12015">MNIKETKTCEDITDLLHQHLPELQQQHAVAGLALFGSFARGDQRPDSDVDILVEFTKPIGFVAFLRLEQRLEELLGRKVDLVTRKALKPHIGKQILKETRHVRHA</sequence>
<keyword evidence="5" id="KW-0479">Metal-binding</keyword>
<evidence type="ECO:0000313" key="11">
    <source>
        <dbReference type="EMBL" id="MBD1401149.1"/>
    </source>
</evidence>
<evidence type="ECO:0000256" key="9">
    <source>
        <dbReference type="ARBA" id="ARBA00038276"/>
    </source>
</evidence>
<dbReference type="PANTHER" id="PTHR33571">
    <property type="entry name" value="SSL8005 PROTEIN"/>
    <property type="match status" value="1"/>
</dbReference>
<reference evidence="11" key="1">
    <citation type="submission" date="2020-09" db="EMBL/GenBank/DDBJ databases">
        <title>Pelobacter alkaliphilus sp. nov., a novel anaerobic arsenate-reducing bacterium from terrestrial mud volcano.</title>
        <authorList>
            <person name="Khomyakova M.A."/>
            <person name="Merkel A.Y."/>
            <person name="Slobodkin A.I."/>
        </authorList>
    </citation>
    <scope>NUCLEOTIDE SEQUENCE</scope>
    <source>
        <strain evidence="11">M08fum</strain>
    </source>
</reference>
<dbReference type="NCBIfam" id="NF047752">
    <property type="entry name" value="MntA_antitoxin"/>
    <property type="match status" value="1"/>
</dbReference>
<dbReference type="Gene3D" id="3.30.460.10">
    <property type="entry name" value="Beta Polymerase, domain 2"/>
    <property type="match status" value="1"/>
</dbReference>
<dbReference type="EMBL" id="JACWUN010000012">
    <property type="protein sequence ID" value="MBD1401149.1"/>
    <property type="molecule type" value="Genomic_DNA"/>
</dbReference>
<evidence type="ECO:0000256" key="2">
    <source>
        <dbReference type="ARBA" id="ARBA00022649"/>
    </source>
</evidence>
<dbReference type="SUPFAM" id="SSF81301">
    <property type="entry name" value="Nucleotidyltransferase"/>
    <property type="match status" value="1"/>
</dbReference>
<dbReference type="InterPro" id="IPR002934">
    <property type="entry name" value="Polymerase_NTP_transf_dom"/>
</dbReference>
<protein>
    <submittedName>
        <fullName evidence="11">Nucleotidyltransferase family protein</fullName>
    </submittedName>
</protein>
<organism evidence="11 12">
    <name type="scientific">Pelovirga terrestris</name>
    <dbReference type="NCBI Taxonomy" id="2771352"/>
    <lineage>
        <taxon>Bacteria</taxon>
        <taxon>Pseudomonadati</taxon>
        <taxon>Thermodesulfobacteriota</taxon>
        <taxon>Desulfuromonadia</taxon>
        <taxon>Geobacterales</taxon>
        <taxon>Geobacteraceae</taxon>
        <taxon>Pelovirga</taxon>
    </lineage>
</organism>
<dbReference type="Proteomes" id="UP000632828">
    <property type="component" value="Unassembled WGS sequence"/>
</dbReference>
<gene>
    <name evidence="11" type="ORF">ICT70_10730</name>
</gene>
<dbReference type="GO" id="GO:0005524">
    <property type="term" value="F:ATP binding"/>
    <property type="evidence" value="ECO:0007669"/>
    <property type="project" value="UniProtKB-KW"/>
</dbReference>
<dbReference type="InterPro" id="IPR043519">
    <property type="entry name" value="NT_sf"/>
</dbReference>
<keyword evidence="6" id="KW-0547">Nucleotide-binding</keyword>
<comment type="cofactor">
    <cofactor evidence="1">
        <name>Mg(2+)</name>
        <dbReference type="ChEBI" id="CHEBI:18420"/>
    </cofactor>
</comment>
<evidence type="ECO:0000313" key="12">
    <source>
        <dbReference type="Proteomes" id="UP000632828"/>
    </source>
</evidence>
<evidence type="ECO:0000256" key="8">
    <source>
        <dbReference type="ARBA" id="ARBA00022842"/>
    </source>
</evidence>
<evidence type="ECO:0000256" key="5">
    <source>
        <dbReference type="ARBA" id="ARBA00022723"/>
    </source>
</evidence>
<accession>A0A8J6QM75</accession>
<evidence type="ECO:0000256" key="3">
    <source>
        <dbReference type="ARBA" id="ARBA00022679"/>
    </source>
</evidence>
<feature type="domain" description="Polymerase nucleotidyl transferase" evidence="10">
    <location>
        <begin position="18"/>
        <end position="100"/>
    </location>
</feature>
<evidence type="ECO:0000259" key="10">
    <source>
        <dbReference type="Pfam" id="PF01909"/>
    </source>
</evidence>
<keyword evidence="8" id="KW-0460">Magnesium</keyword>
<evidence type="ECO:0000256" key="7">
    <source>
        <dbReference type="ARBA" id="ARBA00022840"/>
    </source>
</evidence>
<dbReference type="PANTHER" id="PTHR33571:SF14">
    <property type="entry name" value="PROTEIN ADENYLYLTRANSFERASE MJ0435-RELATED"/>
    <property type="match status" value="1"/>
</dbReference>
<comment type="caution">
    <text evidence="11">The sequence shown here is derived from an EMBL/GenBank/DDBJ whole genome shotgun (WGS) entry which is preliminary data.</text>
</comment>
<evidence type="ECO:0000256" key="4">
    <source>
        <dbReference type="ARBA" id="ARBA00022695"/>
    </source>
</evidence>
<dbReference type="GO" id="GO:0046872">
    <property type="term" value="F:metal ion binding"/>
    <property type="evidence" value="ECO:0007669"/>
    <property type="project" value="UniProtKB-KW"/>
</dbReference>
<dbReference type="AlphaFoldDB" id="A0A8J6QM75"/>
<keyword evidence="3" id="KW-0808">Transferase</keyword>
<dbReference type="RefSeq" id="WP_191156436.1">
    <property type="nucleotide sequence ID" value="NZ_JACWUN010000012.1"/>
</dbReference>
<name>A0A8J6QM75_9BACT</name>
<keyword evidence="7" id="KW-0067">ATP-binding</keyword>